<organism evidence="2 3">
    <name type="scientific">Moheibacter stercoris</name>
    <dbReference type="NCBI Taxonomy" id="1628251"/>
    <lineage>
        <taxon>Bacteria</taxon>
        <taxon>Pseudomonadati</taxon>
        <taxon>Bacteroidota</taxon>
        <taxon>Flavobacteriia</taxon>
        <taxon>Flavobacteriales</taxon>
        <taxon>Weeksellaceae</taxon>
        <taxon>Moheibacter</taxon>
    </lineage>
</organism>
<protein>
    <submittedName>
        <fullName evidence="2">Uroporphyrinogen-III synthase</fullName>
        <ecNumber evidence="2">4.2.1.75</ecNumber>
    </submittedName>
</protein>
<keyword evidence="3" id="KW-1185">Reference proteome</keyword>
<name>A0ABV2LV37_9FLAO</name>
<feature type="domain" description="Tetrapyrrole biosynthesis uroporphyrinogen III synthase" evidence="1">
    <location>
        <begin position="34"/>
        <end position="219"/>
    </location>
</feature>
<evidence type="ECO:0000313" key="3">
    <source>
        <dbReference type="Proteomes" id="UP001549146"/>
    </source>
</evidence>
<dbReference type="CDD" id="cd06578">
    <property type="entry name" value="HemD"/>
    <property type="match status" value="1"/>
</dbReference>
<gene>
    <name evidence="2" type="ORF">ABID46_002017</name>
</gene>
<dbReference type="PANTHER" id="PTHR12390">
    <property type="entry name" value="UROPORPHYRINOGEN III SYNTHASE"/>
    <property type="match status" value="1"/>
</dbReference>
<evidence type="ECO:0000259" key="1">
    <source>
        <dbReference type="Pfam" id="PF02602"/>
    </source>
</evidence>
<dbReference type="EMBL" id="JBEPMO010000012">
    <property type="protein sequence ID" value="MET3732428.1"/>
    <property type="molecule type" value="Genomic_DNA"/>
</dbReference>
<sequence length="229" mass="26210">MQQNPDIKILFTKDLSEDWIAGKLNPSLDFSIRPALKIELISSDQFENRIIPEIKKYLISSQNSVKAISKLNLDGEFYVVGQKTAEFLRNSNFNVVQVADYAIDLAAYILDNEIPQTWNFFCGNNRRDELVEILGNEGHKLNEIICYNSYPQELKIRSEAYTGFVFFSPLSVKTYFKNNFISKGAIVFSIGNTTTGELKKHTENTIITSEVPEMEHLIQTINKYYVGNE</sequence>
<dbReference type="InterPro" id="IPR036108">
    <property type="entry name" value="4pyrrol_syn_uPrphyn_synt_sf"/>
</dbReference>
<comment type="caution">
    <text evidence="2">The sequence shown here is derived from an EMBL/GenBank/DDBJ whole genome shotgun (WGS) entry which is preliminary data.</text>
</comment>
<keyword evidence="2" id="KW-0456">Lyase</keyword>
<dbReference type="EC" id="4.2.1.75" evidence="2"/>
<dbReference type="Gene3D" id="3.40.50.10090">
    <property type="match status" value="2"/>
</dbReference>
<accession>A0ABV2LV37</accession>
<proteinExistence type="predicted"/>
<dbReference type="RefSeq" id="WP_354509643.1">
    <property type="nucleotide sequence ID" value="NZ_JBEPMO010000012.1"/>
</dbReference>
<reference evidence="2 3" key="1">
    <citation type="submission" date="2024-06" db="EMBL/GenBank/DDBJ databases">
        <title>Genomic Encyclopedia of Type Strains, Phase IV (KMG-IV): sequencing the most valuable type-strain genomes for metagenomic binning, comparative biology and taxonomic classification.</title>
        <authorList>
            <person name="Goeker M."/>
        </authorList>
    </citation>
    <scope>NUCLEOTIDE SEQUENCE [LARGE SCALE GENOMIC DNA]</scope>
    <source>
        <strain evidence="2 3">DSM 29388</strain>
    </source>
</reference>
<dbReference type="InterPro" id="IPR039793">
    <property type="entry name" value="UROS/Hem4"/>
</dbReference>
<dbReference type="GO" id="GO:0004852">
    <property type="term" value="F:uroporphyrinogen-III synthase activity"/>
    <property type="evidence" value="ECO:0007669"/>
    <property type="project" value="UniProtKB-EC"/>
</dbReference>
<dbReference type="InterPro" id="IPR003754">
    <property type="entry name" value="4pyrrol_synth_uPrphyn_synth"/>
</dbReference>
<dbReference type="PANTHER" id="PTHR12390:SF0">
    <property type="entry name" value="UROPORPHYRINOGEN-III SYNTHASE"/>
    <property type="match status" value="1"/>
</dbReference>
<evidence type="ECO:0000313" key="2">
    <source>
        <dbReference type="EMBL" id="MET3732428.1"/>
    </source>
</evidence>
<dbReference type="Proteomes" id="UP001549146">
    <property type="component" value="Unassembled WGS sequence"/>
</dbReference>
<dbReference type="Pfam" id="PF02602">
    <property type="entry name" value="HEM4"/>
    <property type="match status" value="1"/>
</dbReference>
<dbReference type="SUPFAM" id="SSF69618">
    <property type="entry name" value="HemD-like"/>
    <property type="match status" value="1"/>
</dbReference>